<reference evidence="3" key="1">
    <citation type="journal article" date="2023" name="G3 (Bethesda)">
        <title>A reference genome for the long-term kleptoplast-retaining sea slug Elysia crispata morphotype clarki.</title>
        <authorList>
            <person name="Eastman K.E."/>
            <person name="Pendleton A.L."/>
            <person name="Shaikh M.A."/>
            <person name="Suttiyut T."/>
            <person name="Ogas R."/>
            <person name="Tomko P."/>
            <person name="Gavelis G."/>
            <person name="Widhalm J.R."/>
            <person name="Wisecaver J.H."/>
        </authorList>
    </citation>
    <scope>NUCLEOTIDE SEQUENCE</scope>
    <source>
        <strain evidence="3">ECLA1</strain>
    </source>
</reference>
<dbReference type="SUPFAM" id="SSF47769">
    <property type="entry name" value="SAM/Pointed domain"/>
    <property type="match status" value="1"/>
</dbReference>
<gene>
    <name evidence="3" type="ORF">RRG08_023129</name>
</gene>
<dbReference type="EMBL" id="JAWDGP010008026">
    <property type="protein sequence ID" value="KAK3696935.1"/>
    <property type="molecule type" value="Genomic_DNA"/>
</dbReference>
<feature type="compositionally biased region" description="Basic and acidic residues" evidence="1">
    <location>
        <begin position="94"/>
        <end position="109"/>
    </location>
</feature>
<dbReference type="Proteomes" id="UP001283361">
    <property type="component" value="Unassembled WGS sequence"/>
</dbReference>
<dbReference type="InterPro" id="IPR013761">
    <property type="entry name" value="SAM/pointed_sf"/>
</dbReference>
<feature type="compositionally biased region" description="Basic and acidic residues" evidence="1">
    <location>
        <begin position="120"/>
        <end position="129"/>
    </location>
</feature>
<dbReference type="Pfam" id="PF07647">
    <property type="entry name" value="SAM_2"/>
    <property type="match status" value="1"/>
</dbReference>
<keyword evidence="4" id="KW-1185">Reference proteome</keyword>
<dbReference type="PANTHER" id="PTHR12301">
    <property type="entry name" value="SAM-DOMAIN, SH3 AND NUCLEAR LOCALIZATION SIGNALS PROTEIN RELATED"/>
    <property type="match status" value="1"/>
</dbReference>
<feature type="compositionally biased region" description="Low complexity" evidence="1">
    <location>
        <begin position="166"/>
        <end position="179"/>
    </location>
</feature>
<feature type="region of interest" description="Disordered" evidence="1">
    <location>
        <begin position="91"/>
        <end position="186"/>
    </location>
</feature>
<accession>A0AAE0XMF6</accession>
<dbReference type="PROSITE" id="PS50105">
    <property type="entry name" value="SAM_DOMAIN"/>
    <property type="match status" value="1"/>
</dbReference>
<organism evidence="3 4">
    <name type="scientific">Elysia crispata</name>
    <name type="common">lettuce slug</name>
    <dbReference type="NCBI Taxonomy" id="231223"/>
    <lineage>
        <taxon>Eukaryota</taxon>
        <taxon>Metazoa</taxon>
        <taxon>Spiralia</taxon>
        <taxon>Lophotrochozoa</taxon>
        <taxon>Mollusca</taxon>
        <taxon>Gastropoda</taxon>
        <taxon>Heterobranchia</taxon>
        <taxon>Euthyneura</taxon>
        <taxon>Panpulmonata</taxon>
        <taxon>Sacoglossa</taxon>
        <taxon>Placobranchoidea</taxon>
        <taxon>Plakobranchidae</taxon>
        <taxon>Elysia</taxon>
    </lineage>
</organism>
<dbReference type="InterPro" id="IPR001660">
    <property type="entry name" value="SAM"/>
</dbReference>
<proteinExistence type="predicted"/>
<dbReference type="Gene3D" id="1.10.150.50">
    <property type="entry name" value="Transcription Factor, Ets-1"/>
    <property type="match status" value="1"/>
</dbReference>
<evidence type="ECO:0000313" key="4">
    <source>
        <dbReference type="Proteomes" id="UP001283361"/>
    </source>
</evidence>
<dbReference type="InterPro" id="IPR051725">
    <property type="entry name" value="SAM-SH3_domain_protein"/>
</dbReference>
<dbReference type="SMART" id="SM00454">
    <property type="entry name" value="SAM"/>
    <property type="match status" value="1"/>
</dbReference>
<comment type="caution">
    <text evidence="3">The sequence shown here is derived from an EMBL/GenBank/DDBJ whole genome shotgun (WGS) entry which is preliminary data.</text>
</comment>
<dbReference type="PANTHER" id="PTHR12301:SF8">
    <property type="entry name" value="STERILE ALPHA MOTIF DOMAIN-CONTAINING PROTEIN 5"/>
    <property type="match status" value="1"/>
</dbReference>
<sequence length="330" mass="34986">MATGSNSIVEDWLRSVGLVQYTQAFLDNGYDDLEVCKQIGEDDLAAIGVPGGEHRDQLLGAVKVLREEGGAAVYFTLEECCDTCQSEDDEEHDAADQRLGDRAGMERRSGGGAGGASRLPETRDSRRPSADAAPVGTTVPTSGTPADARSPRPTKPTPAGGGRKFSGSPATAPSTPSGRGASGGAGGTSLMRMDAYELGKSALVKFPSVQLKLILRDKLVENNIDLSGPPYTNSAPRSSPIVAYAYVYLVIDWIGLEIRALRCGHNHVAQLGRLIGRPSNYPLQAHRHPLVLVAGQSNDEGVLVVAWCCYVVQELQAMGGEVVMSSMFRC</sequence>
<feature type="domain" description="SAM" evidence="2">
    <location>
        <begin position="4"/>
        <end position="68"/>
    </location>
</feature>
<evidence type="ECO:0000259" key="2">
    <source>
        <dbReference type="PROSITE" id="PS50105"/>
    </source>
</evidence>
<dbReference type="AlphaFoldDB" id="A0AAE0XMF6"/>
<protein>
    <recommendedName>
        <fullName evidence="2">SAM domain-containing protein</fullName>
    </recommendedName>
</protein>
<name>A0AAE0XMF6_9GAST</name>
<feature type="compositionally biased region" description="Low complexity" evidence="1">
    <location>
        <begin position="134"/>
        <end position="145"/>
    </location>
</feature>
<evidence type="ECO:0000313" key="3">
    <source>
        <dbReference type="EMBL" id="KAK3696935.1"/>
    </source>
</evidence>
<evidence type="ECO:0000256" key="1">
    <source>
        <dbReference type="SAM" id="MobiDB-lite"/>
    </source>
</evidence>